<evidence type="ECO:0000313" key="1">
    <source>
        <dbReference type="EMBL" id="WAA10305.1"/>
    </source>
</evidence>
<reference evidence="1" key="1">
    <citation type="submission" date="2022-09" db="EMBL/GenBank/DDBJ databases">
        <title>Complete Genomes of Fervidibacillus albus and Fervidibacillus halotolerans isolated from tidal flat sediments.</title>
        <authorList>
            <person name="Kwon K.K."/>
            <person name="Yang S.-H."/>
            <person name="Park M.J."/>
            <person name="Oh H.-M."/>
        </authorList>
    </citation>
    <scope>NUCLEOTIDE SEQUENCE</scope>
    <source>
        <strain evidence="1">MEBiC13591</strain>
    </source>
</reference>
<keyword evidence="2" id="KW-1185">Reference proteome</keyword>
<dbReference type="EMBL" id="CP106878">
    <property type="protein sequence ID" value="WAA10305.1"/>
    <property type="molecule type" value="Genomic_DNA"/>
</dbReference>
<dbReference type="Proteomes" id="UP001164718">
    <property type="component" value="Chromosome"/>
</dbReference>
<organism evidence="1 2">
    <name type="scientific">Fervidibacillus albus</name>
    <dbReference type="NCBI Taxonomy" id="2980026"/>
    <lineage>
        <taxon>Bacteria</taxon>
        <taxon>Bacillati</taxon>
        <taxon>Bacillota</taxon>
        <taxon>Bacilli</taxon>
        <taxon>Bacillales</taxon>
        <taxon>Bacillaceae</taxon>
        <taxon>Fervidibacillus</taxon>
    </lineage>
</organism>
<dbReference type="AlphaFoldDB" id="A0A9E8RV48"/>
<gene>
    <name evidence="1" type="ORF">OE104_02930</name>
</gene>
<dbReference type="RefSeq" id="WP_275418089.1">
    <property type="nucleotide sequence ID" value="NZ_CP106878.1"/>
</dbReference>
<protein>
    <submittedName>
        <fullName evidence="1">Uncharacterized protein</fullName>
    </submittedName>
</protein>
<sequence>MKKIVLIKGPLFDEVLKKAQIHLLKIAKAKLDSGEISKDMISKAK</sequence>
<accession>A0A9E8RV48</accession>
<proteinExistence type="predicted"/>
<name>A0A9E8RV48_9BACI</name>
<evidence type="ECO:0000313" key="2">
    <source>
        <dbReference type="Proteomes" id="UP001164718"/>
    </source>
</evidence>
<dbReference type="KEGG" id="faf:OE104_02930"/>